<dbReference type="EMBL" id="HBUE01327338">
    <property type="protein sequence ID" value="CAG6591508.1"/>
    <property type="molecule type" value="Transcribed_RNA"/>
</dbReference>
<organism evidence="1">
    <name type="scientific">Culex pipiens</name>
    <name type="common">House mosquito</name>
    <dbReference type="NCBI Taxonomy" id="7175"/>
    <lineage>
        <taxon>Eukaryota</taxon>
        <taxon>Metazoa</taxon>
        <taxon>Ecdysozoa</taxon>
        <taxon>Arthropoda</taxon>
        <taxon>Hexapoda</taxon>
        <taxon>Insecta</taxon>
        <taxon>Pterygota</taxon>
        <taxon>Neoptera</taxon>
        <taxon>Endopterygota</taxon>
        <taxon>Diptera</taxon>
        <taxon>Nematocera</taxon>
        <taxon>Culicoidea</taxon>
        <taxon>Culicidae</taxon>
        <taxon>Culicinae</taxon>
        <taxon>Culicini</taxon>
        <taxon>Culex</taxon>
        <taxon>Culex</taxon>
    </lineage>
</organism>
<sequence length="629" mass="71125">MKEFSIINRAQQNSIFSRGYTMDHIISPINLLNPDRYEFYTVNQRGDIIKRLMTKNDVKSIAAGNFLQANVLMSFGEQQGVIKNVVSTIKDVLNTELRTFTHEDDLNPEPFENNISYPATMNQDSYLQQYILSQEFPSEINKSENAKNMTDKTHPKLSQNTEIDDSVFVANLNTEGSSDEGHSALTLTEEHTTERMPSTIQPSENTITVKSYEKPSEVKNMVSEPSLFNENLPNEETSIQGNSILGLSTTPSTVYDNNEDLTLDIEVPITTFKYKEYISEPILSTIRTTDDIVTDINYNTNEIIFNDILKHNLNIENSSDAAYPITLKPIHEIQFTTTMQIINSDNSDKSLDKTEGVLEFILPTEDPSTVDRKIISFTNFENKTEHYLNTNIDTYNKYDLVDKMHNEGLKHNLRTNHTLQAENTDVLHSSDKFNTNDTKGYTFKAEEWPGSEYPTTLQSLVDAIPTLPVFDVQNAVLELAESLSSNYSYIKNTQNVIALTEVDNTQQIEKSVYNNIIYNNISSNAVSQNCSSKTLTCTTEIIHKASSLASKDNSHNRITDSILEHGQTPAPSDKEVAMPNIENILKLLMQPTLNMDRYVSETATAASKIKYAQKNADFRNNKHESKNTN</sequence>
<dbReference type="AlphaFoldDB" id="A0A8D8HSW0"/>
<reference evidence="1" key="1">
    <citation type="submission" date="2021-05" db="EMBL/GenBank/DDBJ databases">
        <authorList>
            <person name="Alioto T."/>
            <person name="Alioto T."/>
            <person name="Gomez Garrido J."/>
        </authorList>
    </citation>
    <scope>NUCLEOTIDE SEQUENCE</scope>
</reference>
<name>A0A8D8HSW0_CULPI</name>
<evidence type="ECO:0000313" key="1">
    <source>
        <dbReference type="EMBL" id="CAG6539476.1"/>
    </source>
</evidence>
<protein>
    <submittedName>
        <fullName evidence="1">(northern house mosquito) hypothetical protein</fullName>
    </submittedName>
</protein>
<accession>A0A8D8HSW0</accession>
<dbReference type="EMBL" id="HBUE01220723">
    <property type="protein sequence ID" value="CAG6539476.1"/>
    <property type="molecule type" value="Transcribed_RNA"/>
</dbReference>
<proteinExistence type="predicted"/>